<evidence type="ECO:0000259" key="2">
    <source>
        <dbReference type="PROSITE" id="PS50404"/>
    </source>
</evidence>
<feature type="domain" description="GST C-terminal" evidence="3">
    <location>
        <begin position="125"/>
        <end position="255"/>
    </location>
</feature>
<dbReference type="PANTHER" id="PTHR43969">
    <property type="entry name" value="GLUTATHIONE S TRANSFERASE D10, ISOFORM A-RELATED"/>
    <property type="match status" value="1"/>
</dbReference>
<comment type="subunit">
    <text evidence="1">Homodimer.</text>
</comment>
<dbReference type="InterPro" id="IPR036249">
    <property type="entry name" value="Thioredoxin-like_sf"/>
</dbReference>
<dbReference type="SFLD" id="SFLDS00019">
    <property type="entry name" value="Glutathione_Transferase_(cytos"/>
    <property type="match status" value="1"/>
</dbReference>
<evidence type="ECO:0000313" key="4">
    <source>
        <dbReference type="EMBL" id="SUE41310.1"/>
    </source>
</evidence>
<gene>
    <name evidence="4" type="primary">sspA</name>
    <name evidence="4" type="ORF">NCTC13291_02891</name>
</gene>
<proteinExistence type="predicted"/>
<dbReference type="InterPro" id="IPR036282">
    <property type="entry name" value="Glutathione-S-Trfase_C_sf"/>
</dbReference>
<dbReference type="GO" id="GO:0004364">
    <property type="term" value="F:glutathione transferase activity"/>
    <property type="evidence" value="ECO:0007669"/>
    <property type="project" value="TreeGrafter"/>
</dbReference>
<evidence type="ECO:0000256" key="1">
    <source>
        <dbReference type="ARBA" id="ARBA00011738"/>
    </source>
</evidence>
<sequence length="263" mass="29748">MSAPSCRLHALAAGDKAARINNGKTLFRRLAPPPSCRNGSVVRVLYHLPLSPHCRKVRLALAEKRIPFELRLERVWERRPEFLDLNPAGMVPVLEEENGLVLADSYVICEYLDEAYPETPLLGRTHAERAEVRRLVAWFDGKFNDEVTRNLLYEKQFKRMLQRGNPDGPALRAGYANIKGHLEYLGWLAETRSWLAGSSLSLADLTAAAHLSALDYIGDVDWTLSDAAKDWYARIKSRPSFRPILAERISGVAPPEHYDDLDF</sequence>
<accession>A0A379N4K8</accession>
<dbReference type="PROSITE" id="PS50404">
    <property type="entry name" value="GST_NTER"/>
    <property type="match status" value="1"/>
</dbReference>
<protein>
    <submittedName>
        <fullName evidence="4">Stringent starvation protein A homolog</fullName>
    </submittedName>
</protein>
<dbReference type="GO" id="GO:0006749">
    <property type="term" value="P:glutathione metabolic process"/>
    <property type="evidence" value="ECO:0007669"/>
    <property type="project" value="TreeGrafter"/>
</dbReference>
<organism evidence="4 5">
    <name type="scientific">Roseomonas mucosa</name>
    <dbReference type="NCBI Taxonomy" id="207340"/>
    <lineage>
        <taxon>Bacteria</taxon>
        <taxon>Pseudomonadati</taxon>
        <taxon>Pseudomonadota</taxon>
        <taxon>Alphaproteobacteria</taxon>
        <taxon>Acetobacterales</taxon>
        <taxon>Roseomonadaceae</taxon>
        <taxon>Roseomonas</taxon>
    </lineage>
</organism>
<dbReference type="SFLD" id="SFLDG00358">
    <property type="entry name" value="Main_(cytGST)"/>
    <property type="match status" value="1"/>
</dbReference>
<dbReference type="SUPFAM" id="SSF52833">
    <property type="entry name" value="Thioredoxin-like"/>
    <property type="match status" value="1"/>
</dbReference>
<dbReference type="PANTHER" id="PTHR43969:SF9">
    <property type="entry name" value="GLUTATHIONE S TRANSFERASE D10, ISOFORM A-RELATED"/>
    <property type="match status" value="1"/>
</dbReference>
<dbReference type="CDD" id="cd00299">
    <property type="entry name" value="GST_C_family"/>
    <property type="match status" value="1"/>
</dbReference>
<feature type="domain" description="GST N-terminal" evidence="2">
    <location>
        <begin position="41"/>
        <end position="120"/>
    </location>
</feature>
<dbReference type="CDD" id="cd00570">
    <property type="entry name" value="GST_N_family"/>
    <property type="match status" value="1"/>
</dbReference>
<dbReference type="InterPro" id="IPR040079">
    <property type="entry name" value="Glutathione_S-Trfase"/>
</dbReference>
<dbReference type="Proteomes" id="UP000254919">
    <property type="component" value="Unassembled WGS sequence"/>
</dbReference>
<dbReference type="PROSITE" id="PS50405">
    <property type="entry name" value="GST_CTER"/>
    <property type="match status" value="1"/>
</dbReference>
<dbReference type="Gene3D" id="1.20.1050.10">
    <property type="match status" value="1"/>
</dbReference>
<dbReference type="AlphaFoldDB" id="A0A379N4K8"/>
<reference evidence="4 5" key="1">
    <citation type="submission" date="2018-06" db="EMBL/GenBank/DDBJ databases">
        <authorList>
            <consortium name="Pathogen Informatics"/>
            <person name="Doyle S."/>
        </authorList>
    </citation>
    <scope>NUCLEOTIDE SEQUENCE [LARGE SCALE GENOMIC DNA]</scope>
    <source>
        <strain evidence="4 5">NCTC13291</strain>
    </source>
</reference>
<evidence type="ECO:0000259" key="3">
    <source>
        <dbReference type="PROSITE" id="PS50405"/>
    </source>
</evidence>
<dbReference type="SUPFAM" id="SSF47616">
    <property type="entry name" value="GST C-terminal domain-like"/>
    <property type="match status" value="1"/>
</dbReference>
<dbReference type="InterPro" id="IPR010987">
    <property type="entry name" value="Glutathione-S-Trfase_C-like"/>
</dbReference>
<dbReference type="Pfam" id="PF13417">
    <property type="entry name" value="GST_N_3"/>
    <property type="match status" value="1"/>
</dbReference>
<dbReference type="Gene3D" id="3.40.30.10">
    <property type="entry name" value="Glutaredoxin"/>
    <property type="match status" value="1"/>
</dbReference>
<dbReference type="EMBL" id="UGVN01000001">
    <property type="protein sequence ID" value="SUE41310.1"/>
    <property type="molecule type" value="Genomic_DNA"/>
</dbReference>
<name>A0A379N4K8_9PROT</name>
<dbReference type="InterPro" id="IPR004045">
    <property type="entry name" value="Glutathione_S-Trfase_N"/>
</dbReference>
<evidence type="ECO:0000313" key="5">
    <source>
        <dbReference type="Proteomes" id="UP000254919"/>
    </source>
</evidence>